<evidence type="ECO:0008006" key="3">
    <source>
        <dbReference type="Google" id="ProtNLM"/>
    </source>
</evidence>
<dbReference type="Gene3D" id="1.20.1600.10">
    <property type="entry name" value="Outer membrane efflux proteins (OEP)"/>
    <property type="match status" value="1"/>
</dbReference>
<keyword evidence="1" id="KW-0732">Signal</keyword>
<dbReference type="SUPFAM" id="SSF56954">
    <property type="entry name" value="Outer membrane efflux proteins (OEP)"/>
    <property type="match status" value="1"/>
</dbReference>
<organism evidence="2">
    <name type="scientific">uncultured Aureispira sp</name>
    <dbReference type="NCBI Taxonomy" id="1331704"/>
    <lineage>
        <taxon>Bacteria</taxon>
        <taxon>Pseudomonadati</taxon>
        <taxon>Bacteroidota</taxon>
        <taxon>Saprospiria</taxon>
        <taxon>Saprospirales</taxon>
        <taxon>Saprospiraceae</taxon>
        <taxon>Aureispira</taxon>
        <taxon>environmental samples</taxon>
    </lineage>
</organism>
<feature type="signal peptide" evidence="1">
    <location>
        <begin position="1"/>
        <end position="18"/>
    </location>
</feature>
<proteinExistence type="predicted"/>
<reference evidence="2" key="1">
    <citation type="submission" date="2020-01" db="EMBL/GenBank/DDBJ databases">
        <authorList>
            <person name="Meier V. D."/>
            <person name="Meier V D."/>
        </authorList>
    </citation>
    <scope>NUCLEOTIDE SEQUENCE</scope>
    <source>
        <strain evidence="2">HLG_WM_MAG_10</strain>
    </source>
</reference>
<accession>A0A6S6TEA3</accession>
<evidence type="ECO:0000256" key="1">
    <source>
        <dbReference type="SAM" id="SignalP"/>
    </source>
</evidence>
<feature type="chain" id="PRO_5027597313" description="Outer membrane efflux protein" evidence="1">
    <location>
        <begin position="19"/>
        <end position="239"/>
    </location>
</feature>
<name>A0A6S6TEA3_9BACT</name>
<evidence type="ECO:0000313" key="2">
    <source>
        <dbReference type="EMBL" id="CAA6816547.1"/>
    </source>
</evidence>
<dbReference type="AlphaFoldDB" id="A0A6S6TEA3"/>
<sequence>MRKALILVFFLASQVSWAQKDSLPNNDSVDSILSLIYLLPPLEELLEISVSESDLVKSRIALLEIRENQFKKVKNDWLSLVSLRGSLGYGNSLVDLTQNNLQNSVSSNINSVLFNVGVIIKFSPEYWANRQHEIKIFEAYVDYENALKGEAGLIVTKKITDAYLELEYYKNIYIKASAGYESNRSTLRLVKKRFIEGDIDIVLYNDIILKNLKLGLEIENYKQNLKKAYYDLQRLLPTD</sequence>
<dbReference type="GO" id="GO:0015562">
    <property type="term" value="F:efflux transmembrane transporter activity"/>
    <property type="evidence" value="ECO:0007669"/>
    <property type="project" value="InterPro"/>
</dbReference>
<gene>
    <name evidence="2" type="ORF">HELGO_WM16939</name>
</gene>
<dbReference type="EMBL" id="CACVAQ010000237">
    <property type="protein sequence ID" value="CAA6816547.1"/>
    <property type="molecule type" value="Genomic_DNA"/>
</dbReference>
<protein>
    <recommendedName>
        <fullName evidence="3">Outer membrane efflux protein</fullName>
    </recommendedName>
</protein>